<dbReference type="GO" id="GO:0000502">
    <property type="term" value="C:proteasome complex"/>
    <property type="evidence" value="ECO:0007669"/>
    <property type="project" value="UniProtKB-KW"/>
</dbReference>
<keyword evidence="3" id="KW-0378">Hydrolase</keyword>
<dbReference type="Gene3D" id="3.40.140.10">
    <property type="entry name" value="Cytidine Deaminase, domain 2"/>
    <property type="match status" value="1"/>
</dbReference>
<keyword evidence="5" id="KW-0482">Metalloprotease</keyword>
<dbReference type="SUPFAM" id="SSF102712">
    <property type="entry name" value="JAB1/MPN domain"/>
    <property type="match status" value="1"/>
</dbReference>
<organism evidence="7 8">
    <name type="scientific">Candidatus Thermokryptus mobilis</name>
    <dbReference type="NCBI Taxonomy" id="1643428"/>
    <lineage>
        <taxon>Bacteria</taxon>
        <taxon>Pseudomonadati</taxon>
        <taxon>Candidatus Kryptoniota</taxon>
        <taxon>Candidatus Thermokryptus</taxon>
    </lineage>
</organism>
<dbReference type="GO" id="GO:0006508">
    <property type="term" value="P:proteolysis"/>
    <property type="evidence" value="ECO:0007669"/>
    <property type="project" value="UniProtKB-KW"/>
</dbReference>
<dbReference type="InterPro" id="IPR000555">
    <property type="entry name" value="JAMM/MPN+_dom"/>
</dbReference>
<proteinExistence type="predicted"/>
<keyword evidence="2" id="KW-0479">Metal-binding</keyword>
<dbReference type="PROSITE" id="PS50249">
    <property type="entry name" value="MPN"/>
    <property type="match status" value="1"/>
</dbReference>
<dbReference type="OrthoDB" id="9802958at2"/>
<dbReference type="GO" id="GO:0008270">
    <property type="term" value="F:zinc ion binding"/>
    <property type="evidence" value="ECO:0007669"/>
    <property type="project" value="TreeGrafter"/>
</dbReference>
<dbReference type="RefSeq" id="WP_140944384.1">
    <property type="nucleotide sequence ID" value="NZ_FAOO01000003.1"/>
</dbReference>
<gene>
    <name evidence="7" type="ORF">JGI1_00593</name>
</gene>
<dbReference type="Proteomes" id="UP000320623">
    <property type="component" value="Unassembled WGS sequence"/>
</dbReference>
<protein>
    <submittedName>
        <fullName evidence="7">Proteasome lid subunit RPN8/RPN11, contains Jab1/MPN metalloenzyme (JAMM) motif</fullName>
    </submittedName>
</protein>
<dbReference type="InterPro" id="IPR028090">
    <property type="entry name" value="JAB_dom_prok"/>
</dbReference>
<evidence type="ECO:0000256" key="5">
    <source>
        <dbReference type="ARBA" id="ARBA00023049"/>
    </source>
</evidence>
<dbReference type="STRING" id="1643428.GCA_001442855_00578"/>
<evidence type="ECO:0000313" key="8">
    <source>
        <dbReference type="Proteomes" id="UP000320623"/>
    </source>
</evidence>
<keyword evidence="1" id="KW-0645">Protease</keyword>
<dbReference type="SMART" id="SM00232">
    <property type="entry name" value="JAB_MPN"/>
    <property type="match status" value="1"/>
</dbReference>
<dbReference type="PANTHER" id="PTHR34858:SF1">
    <property type="entry name" value="CYSO-CYSTEINE PEPTIDASE"/>
    <property type="match status" value="1"/>
</dbReference>
<dbReference type="CDD" id="cd08070">
    <property type="entry name" value="MPN_like"/>
    <property type="match status" value="1"/>
</dbReference>
<dbReference type="GO" id="GO:0008235">
    <property type="term" value="F:metalloexopeptidase activity"/>
    <property type="evidence" value="ECO:0007669"/>
    <property type="project" value="TreeGrafter"/>
</dbReference>
<keyword evidence="8" id="KW-1185">Reference proteome</keyword>
<name>A0A0S4MVQ0_9BACT</name>
<dbReference type="InterPro" id="IPR037518">
    <property type="entry name" value="MPN"/>
</dbReference>
<dbReference type="PANTHER" id="PTHR34858">
    <property type="entry name" value="CYSO-CYSTEINE PEPTIDASE"/>
    <property type="match status" value="1"/>
</dbReference>
<dbReference type="EMBL" id="FAOO01000003">
    <property type="protein sequence ID" value="CUU02821.1"/>
    <property type="molecule type" value="Genomic_DNA"/>
</dbReference>
<evidence type="ECO:0000259" key="6">
    <source>
        <dbReference type="PROSITE" id="PS50249"/>
    </source>
</evidence>
<sequence>MVKVSAEIIEQIKKHGEETYPEECCGVLIGKFSQDEKEIFEFLRIENSSESEKNRRFLITPENYLMAERYSREKNLDIVGFYHSHPDHPAKPSDYDREHALPFFSYFIVSVENGIAKEINSWVLKEDRSGFEFEEIEIKNKI</sequence>
<dbReference type="FunFam" id="3.40.140.10:FF:000085">
    <property type="entry name" value="Mov34/MPN/PAD-1 family protein"/>
    <property type="match status" value="1"/>
</dbReference>
<evidence type="ECO:0000256" key="3">
    <source>
        <dbReference type="ARBA" id="ARBA00022801"/>
    </source>
</evidence>
<evidence type="ECO:0000256" key="1">
    <source>
        <dbReference type="ARBA" id="ARBA00022670"/>
    </source>
</evidence>
<evidence type="ECO:0000256" key="2">
    <source>
        <dbReference type="ARBA" id="ARBA00022723"/>
    </source>
</evidence>
<accession>A0A0S4MVQ0</accession>
<dbReference type="AlphaFoldDB" id="A0A0S4MVQ0"/>
<feature type="domain" description="MPN" evidence="6">
    <location>
        <begin position="2"/>
        <end position="139"/>
    </location>
</feature>
<dbReference type="InterPro" id="IPR051929">
    <property type="entry name" value="VirAsm_ModProt"/>
</dbReference>
<keyword evidence="4" id="KW-0862">Zinc</keyword>
<evidence type="ECO:0000313" key="7">
    <source>
        <dbReference type="EMBL" id="CUU02821.1"/>
    </source>
</evidence>
<evidence type="ECO:0000256" key="4">
    <source>
        <dbReference type="ARBA" id="ARBA00022833"/>
    </source>
</evidence>
<keyword evidence="7" id="KW-0647">Proteasome</keyword>
<reference evidence="8" key="1">
    <citation type="submission" date="2015-11" db="EMBL/GenBank/DDBJ databases">
        <authorList>
            <person name="Varghese N."/>
        </authorList>
    </citation>
    <scope>NUCLEOTIDE SEQUENCE [LARGE SCALE GENOMIC DNA]</scope>
</reference>
<dbReference type="Pfam" id="PF14464">
    <property type="entry name" value="Prok-JAB"/>
    <property type="match status" value="1"/>
</dbReference>